<dbReference type="CDD" id="cd00568">
    <property type="entry name" value="TPP_enzymes"/>
    <property type="match status" value="1"/>
</dbReference>
<dbReference type="GO" id="GO:0050660">
    <property type="term" value="F:flavin adenine dinucleotide binding"/>
    <property type="evidence" value="ECO:0007669"/>
    <property type="project" value="TreeGrafter"/>
</dbReference>
<dbReference type="SUPFAM" id="SSF52518">
    <property type="entry name" value="Thiamin diphosphate-binding fold (THDP-binding)"/>
    <property type="match status" value="2"/>
</dbReference>
<dbReference type="CDD" id="cd07035">
    <property type="entry name" value="TPP_PYR_POX_like"/>
    <property type="match status" value="1"/>
</dbReference>
<dbReference type="RefSeq" id="WP_132248571.1">
    <property type="nucleotide sequence ID" value="NZ_SLZU01000027.1"/>
</dbReference>
<dbReference type="Gene3D" id="3.40.50.1220">
    <property type="entry name" value="TPP-binding domain"/>
    <property type="match status" value="1"/>
</dbReference>
<name>A0A4R3IYJ2_9RHOB</name>
<protein>
    <submittedName>
        <fullName evidence="7">Acetolactate synthase-1/2/3 large subunit</fullName>
    </submittedName>
</protein>
<evidence type="ECO:0000256" key="2">
    <source>
        <dbReference type="ARBA" id="ARBA00023052"/>
    </source>
</evidence>
<comment type="caution">
    <text evidence="7">The sequence shown here is derived from an EMBL/GenBank/DDBJ whole genome shotgun (WGS) entry which is preliminary data.</text>
</comment>
<keyword evidence="8" id="KW-1185">Reference proteome</keyword>
<evidence type="ECO:0000256" key="1">
    <source>
        <dbReference type="ARBA" id="ARBA00007812"/>
    </source>
</evidence>
<dbReference type="PANTHER" id="PTHR18968">
    <property type="entry name" value="THIAMINE PYROPHOSPHATE ENZYMES"/>
    <property type="match status" value="1"/>
</dbReference>
<dbReference type="Pfam" id="PF02775">
    <property type="entry name" value="TPP_enzyme_C"/>
    <property type="match status" value="1"/>
</dbReference>
<dbReference type="OrthoDB" id="4494979at2"/>
<dbReference type="InterPro" id="IPR011766">
    <property type="entry name" value="TPP_enzyme_TPP-bd"/>
</dbReference>
<proteinExistence type="inferred from homology"/>
<feature type="domain" description="Thiamine pyrophosphate enzyme central" evidence="4">
    <location>
        <begin position="196"/>
        <end position="331"/>
    </location>
</feature>
<evidence type="ECO:0000259" key="6">
    <source>
        <dbReference type="Pfam" id="PF02776"/>
    </source>
</evidence>
<dbReference type="GO" id="GO:0030976">
    <property type="term" value="F:thiamine pyrophosphate binding"/>
    <property type="evidence" value="ECO:0007669"/>
    <property type="project" value="InterPro"/>
</dbReference>
<dbReference type="InterPro" id="IPR045229">
    <property type="entry name" value="TPP_enz"/>
</dbReference>
<dbReference type="AlphaFoldDB" id="A0A4R3IYJ2"/>
<dbReference type="PANTHER" id="PTHR18968:SF13">
    <property type="entry name" value="ACETOLACTATE SYNTHASE CATALYTIC SUBUNIT, MITOCHONDRIAL"/>
    <property type="match status" value="1"/>
</dbReference>
<dbReference type="SUPFAM" id="SSF52467">
    <property type="entry name" value="DHS-like NAD/FAD-binding domain"/>
    <property type="match status" value="1"/>
</dbReference>
<feature type="domain" description="Thiamine pyrophosphate enzyme TPP-binding" evidence="5">
    <location>
        <begin position="391"/>
        <end position="541"/>
    </location>
</feature>
<dbReference type="GO" id="GO:0005948">
    <property type="term" value="C:acetolactate synthase complex"/>
    <property type="evidence" value="ECO:0007669"/>
    <property type="project" value="TreeGrafter"/>
</dbReference>
<dbReference type="GO" id="GO:0000287">
    <property type="term" value="F:magnesium ion binding"/>
    <property type="evidence" value="ECO:0007669"/>
    <property type="project" value="InterPro"/>
</dbReference>
<dbReference type="GO" id="GO:0009099">
    <property type="term" value="P:L-valine biosynthetic process"/>
    <property type="evidence" value="ECO:0007669"/>
    <property type="project" value="TreeGrafter"/>
</dbReference>
<dbReference type="InterPro" id="IPR012001">
    <property type="entry name" value="Thiamin_PyroP_enz_TPP-bd_dom"/>
</dbReference>
<dbReference type="InterPro" id="IPR029061">
    <property type="entry name" value="THDP-binding"/>
</dbReference>
<gene>
    <name evidence="7" type="ORF">EDD52_12722</name>
</gene>
<dbReference type="InterPro" id="IPR012000">
    <property type="entry name" value="Thiamin_PyroP_enz_cen_dom"/>
</dbReference>
<accession>A0A4R3IYJ2</accession>
<organism evidence="7 8">
    <name type="scientific">Primorskyibacter sedentarius</name>
    <dbReference type="NCBI Taxonomy" id="745311"/>
    <lineage>
        <taxon>Bacteria</taxon>
        <taxon>Pseudomonadati</taxon>
        <taxon>Pseudomonadota</taxon>
        <taxon>Alphaproteobacteria</taxon>
        <taxon>Rhodobacterales</taxon>
        <taxon>Roseobacteraceae</taxon>
        <taxon>Primorskyibacter</taxon>
    </lineage>
</organism>
<reference evidence="7 8" key="1">
    <citation type="submission" date="2019-03" db="EMBL/GenBank/DDBJ databases">
        <title>Genomic Encyclopedia of Type Strains, Phase IV (KMG-IV): sequencing the most valuable type-strain genomes for metagenomic binning, comparative biology and taxonomic classification.</title>
        <authorList>
            <person name="Goeker M."/>
        </authorList>
    </citation>
    <scope>NUCLEOTIDE SEQUENCE [LARGE SCALE GENOMIC DNA]</scope>
    <source>
        <strain evidence="7 8">DSM 104836</strain>
    </source>
</reference>
<sequence>MTQTGARILADVIEKQEALDSVFFVDAVLRHTLLELEDRGIARILAHSEKAAAYMADGYARATGKLGVCMAQAVGAANLAAGLQDGYLDRVRMLAMTGRKPDSHQHRNAYQEVPHGPLYGPVTKFTGEVRDVNELPRMLGHALRAGRTGTPRPVHLDLDGLKGDMVEEVPFTGDPALLGFPASGQSAPALPDRAMLDQAAALLAGAARPMLVCGVSSLYDKAGPGVMALAERLGLPVATSVGGRSVIPTSHPNHFGVVGTYSAPYANALLAQSDLVIYVGCHMGDQISTNWTIPTPGTKIIQIDTDPAELGRGYPNVLGLAGDLNRTLLALAETYVETPGNGWLARCISAAREWLASSLGEFDGQEDLIPAPLLAHELGKALPENGIVVADTGFSATWTAQYTAFDKPGQTYLRAAGSLGWAFPAALGAQQGAKNRPVVCFTGDGAFYYHIGELETMRRWNIPAVIVVNNNSALGQGLRSVKKLYERRDGNLGDLVEFQKTNFADLAQVFGIRSFRVERAADIRPTLEKAIALREPVVVDVVTDPDSNPEPAWSL</sequence>
<dbReference type="Gene3D" id="3.40.50.970">
    <property type="match status" value="2"/>
</dbReference>
<dbReference type="Pfam" id="PF00205">
    <property type="entry name" value="TPP_enzyme_M"/>
    <property type="match status" value="1"/>
</dbReference>
<keyword evidence="2 3" id="KW-0786">Thiamine pyrophosphate</keyword>
<dbReference type="Proteomes" id="UP000295696">
    <property type="component" value="Unassembled WGS sequence"/>
</dbReference>
<comment type="similarity">
    <text evidence="1 3">Belongs to the TPP enzyme family.</text>
</comment>
<evidence type="ECO:0000256" key="3">
    <source>
        <dbReference type="RuleBase" id="RU362132"/>
    </source>
</evidence>
<evidence type="ECO:0000313" key="7">
    <source>
        <dbReference type="EMBL" id="TCS57243.1"/>
    </source>
</evidence>
<dbReference type="InterPro" id="IPR029035">
    <property type="entry name" value="DHS-like_NAD/FAD-binding_dom"/>
</dbReference>
<dbReference type="GO" id="GO:0009097">
    <property type="term" value="P:isoleucine biosynthetic process"/>
    <property type="evidence" value="ECO:0007669"/>
    <property type="project" value="TreeGrafter"/>
</dbReference>
<dbReference type="Pfam" id="PF02776">
    <property type="entry name" value="TPP_enzyme_N"/>
    <property type="match status" value="1"/>
</dbReference>
<evidence type="ECO:0000259" key="4">
    <source>
        <dbReference type="Pfam" id="PF00205"/>
    </source>
</evidence>
<dbReference type="GO" id="GO:0003984">
    <property type="term" value="F:acetolactate synthase activity"/>
    <property type="evidence" value="ECO:0007669"/>
    <property type="project" value="TreeGrafter"/>
</dbReference>
<evidence type="ECO:0000313" key="8">
    <source>
        <dbReference type="Proteomes" id="UP000295696"/>
    </source>
</evidence>
<dbReference type="EMBL" id="SLZU01000027">
    <property type="protein sequence ID" value="TCS57243.1"/>
    <property type="molecule type" value="Genomic_DNA"/>
</dbReference>
<feature type="domain" description="Thiamine pyrophosphate enzyme N-terminal TPP-binding" evidence="6">
    <location>
        <begin position="4"/>
        <end position="112"/>
    </location>
</feature>
<evidence type="ECO:0000259" key="5">
    <source>
        <dbReference type="Pfam" id="PF02775"/>
    </source>
</evidence>